<organism evidence="1 2">
    <name type="scientific">Hyalomma asiaticum</name>
    <name type="common">Tick</name>
    <dbReference type="NCBI Taxonomy" id="266040"/>
    <lineage>
        <taxon>Eukaryota</taxon>
        <taxon>Metazoa</taxon>
        <taxon>Ecdysozoa</taxon>
        <taxon>Arthropoda</taxon>
        <taxon>Chelicerata</taxon>
        <taxon>Arachnida</taxon>
        <taxon>Acari</taxon>
        <taxon>Parasitiformes</taxon>
        <taxon>Ixodida</taxon>
        <taxon>Ixodoidea</taxon>
        <taxon>Ixodidae</taxon>
        <taxon>Hyalomminae</taxon>
        <taxon>Hyalomma</taxon>
    </lineage>
</organism>
<protein>
    <submittedName>
        <fullName evidence="1">Uncharacterized protein</fullName>
    </submittedName>
</protein>
<keyword evidence="2" id="KW-1185">Reference proteome</keyword>
<evidence type="ECO:0000313" key="1">
    <source>
        <dbReference type="EMBL" id="KAH6942481.1"/>
    </source>
</evidence>
<dbReference type="Proteomes" id="UP000821845">
    <property type="component" value="Chromosome 10"/>
</dbReference>
<reference evidence="1" key="1">
    <citation type="submission" date="2020-05" db="EMBL/GenBank/DDBJ databases">
        <title>Large-scale comparative analyses of tick genomes elucidate their genetic diversity and vector capacities.</title>
        <authorList>
            <person name="Jia N."/>
            <person name="Wang J."/>
            <person name="Shi W."/>
            <person name="Du L."/>
            <person name="Sun Y."/>
            <person name="Zhan W."/>
            <person name="Jiang J."/>
            <person name="Wang Q."/>
            <person name="Zhang B."/>
            <person name="Ji P."/>
            <person name="Sakyi L.B."/>
            <person name="Cui X."/>
            <person name="Yuan T."/>
            <person name="Jiang B."/>
            <person name="Yang W."/>
            <person name="Lam T.T.-Y."/>
            <person name="Chang Q."/>
            <person name="Ding S."/>
            <person name="Wang X."/>
            <person name="Zhu J."/>
            <person name="Ruan X."/>
            <person name="Zhao L."/>
            <person name="Wei J."/>
            <person name="Que T."/>
            <person name="Du C."/>
            <person name="Cheng J."/>
            <person name="Dai P."/>
            <person name="Han X."/>
            <person name="Huang E."/>
            <person name="Gao Y."/>
            <person name="Liu J."/>
            <person name="Shao H."/>
            <person name="Ye R."/>
            <person name="Li L."/>
            <person name="Wei W."/>
            <person name="Wang X."/>
            <person name="Wang C."/>
            <person name="Yang T."/>
            <person name="Huo Q."/>
            <person name="Li W."/>
            <person name="Guo W."/>
            <person name="Chen H."/>
            <person name="Zhou L."/>
            <person name="Ni X."/>
            <person name="Tian J."/>
            <person name="Zhou Y."/>
            <person name="Sheng Y."/>
            <person name="Liu T."/>
            <person name="Pan Y."/>
            <person name="Xia L."/>
            <person name="Li J."/>
            <person name="Zhao F."/>
            <person name="Cao W."/>
        </authorList>
    </citation>
    <scope>NUCLEOTIDE SEQUENCE</scope>
    <source>
        <strain evidence="1">Hyas-2018</strain>
    </source>
</reference>
<name>A0ACB7T5Q9_HYAAI</name>
<evidence type="ECO:0000313" key="2">
    <source>
        <dbReference type="Proteomes" id="UP000821845"/>
    </source>
</evidence>
<sequence>MLDAELKDEDLANVHSLTASADDDDPSKEKPLATEGDSGKKLVLKTSEVQANAFTFFIAGFTNRRCVRDYVHKGVTIPAGTSVIILHRHMGHDPEFWDEPEKFDPERFNPENRGRIDPSVYQPFGQGPRNCVGMRFAQLEMKLTMAKLLAKYKLFLDDRHIKDDLLSSNAVLGRFGYVEFCSSKATSRQRRRRLSFFTNLGIAGPPPSFLSGNLSELVRKVKINDRQRYGTGTLAAFKEWLGKYGDIVGFYNGAHPFLIVKDLDLIKKIQITDFNNFHSRGLSSGFARSHPINKQSMMNAEGQRWKEIRSLASPAFTTRNLKKMMKLMNDSTDEFLEAIKVLRSKHEPFEFRELCQRLTADVMIRSAFGLKSNLLKKDGTNSIAESLFQESLKTFQQFRQAWINFVTEFSVMWRMIISYSSRNNKTATDKTFDEITPIIQFRRENREKDRNDLLEMMLNAEVEDDSPINVHSLTASLDADNTSEKTKTTGKANERTKKISLTNEEVLATVFCFFMAGFETTGTTLAFMSYLLAKHQGVQDRVREEILSVLNKDGAFTYDNVCGLKYMDQVISESLRCFSPVTGFTTRRCDRDYVYKGITIPAGTSIVIPNHHLSHDPNLWEEPEVFDPERFSPENKGLIDPIVYQPFGQGPRNCAGMRFAQLELKLTMSKLLSTYRLVLDDRHIKQDSVGECPIPKELVTMDAFSTIFALLALASLATLSNAATSCKNEQNEDVDWFFMYKLPRGPQGKDKVSVPSGEEYVYVDSTTPASTPYWKLSRHNIFNESNALAYTIAPLLATEKPQNLAYAVYNDQPPYHLEEKKTSNGHTKGLFIFDEESGVWIIHSVPKFPEMLHRGFYVFPSNGREYAQTILCVTYPTSQLETVATHLRLQYPNIYDSYAPASLRKGRPALNLLLAGKFIREAPWLLTASLKDVSNNPYISFAKHGRFNRDVYSSAVASSLESSLFASTWRNGAGGKVPADCNDTYTVTNVEALRFKMSKEQLDIKNGEDHSKWAISEETAKRYVCIGTLNRMHSQYRRGGQTLCFKNALLHKLLLRSVTEFDNCIISK</sequence>
<accession>A0ACB7T5Q9</accession>
<gene>
    <name evidence="1" type="ORF">HPB50_006120</name>
</gene>
<comment type="caution">
    <text evidence="1">The sequence shown here is derived from an EMBL/GenBank/DDBJ whole genome shotgun (WGS) entry which is preliminary data.</text>
</comment>
<proteinExistence type="predicted"/>
<dbReference type="EMBL" id="CM023490">
    <property type="protein sequence ID" value="KAH6942481.1"/>
    <property type="molecule type" value="Genomic_DNA"/>
</dbReference>